<evidence type="ECO:0000313" key="2">
    <source>
        <dbReference type="EMBL" id="SFE10417.1"/>
    </source>
</evidence>
<gene>
    <name evidence="2" type="ORF">SAMN05216238_108105</name>
</gene>
<dbReference type="EMBL" id="FOMR01000008">
    <property type="protein sequence ID" value="SFE10417.1"/>
    <property type="molecule type" value="Genomic_DNA"/>
</dbReference>
<evidence type="ECO:0000256" key="1">
    <source>
        <dbReference type="SAM" id="MobiDB-lite"/>
    </source>
</evidence>
<reference evidence="3" key="1">
    <citation type="submission" date="2016-10" db="EMBL/GenBank/DDBJ databases">
        <authorList>
            <person name="Varghese N."/>
            <person name="Submissions S."/>
        </authorList>
    </citation>
    <scope>NUCLEOTIDE SEQUENCE [LARGE SCALE GENOMIC DNA]</scope>
    <source>
        <strain evidence="3">DSM 22530</strain>
    </source>
</reference>
<name>A0A1I1XSS3_9BACI</name>
<organism evidence="2 3">
    <name type="scientific">Lentibacillus persicus</name>
    <dbReference type="NCBI Taxonomy" id="640948"/>
    <lineage>
        <taxon>Bacteria</taxon>
        <taxon>Bacillati</taxon>
        <taxon>Bacillota</taxon>
        <taxon>Bacilli</taxon>
        <taxon>Bacillales</taxon>
        <taxon>Bacillaceae</taxon>
        <taxon>Lentibacillus</taxon>
    </lineage>
</organism>
<protein>
    <submittedName>
        <fullName evidence="2">Putative motility protein</fullName>
    </submittedName>
</protein>
<sequence length="63" mass="6639">MDVAAMSVAMSQQQVRSEASLSVMKNVKEVAEQQGSQLVKMLNQSQGGTPPHPSIGNAIDVKA</sequence>
<proteinExistence type="predicted"/>
<dbReference type="InterPro" id="IPR025906">
    <property type="entry name" value="YjfB_motility"/>
</dbReference>
<dbReference type="OrthoDB" id="1924973at2"/>
<accession>A0A1I1XSS3</accession>
<feature type="region of interest" description="Disordered" evidence="1">
    <location>
        <begin position="42"/>
        <end position="63"/>
    </location>
</feature>
<evidence type="ECO:0000313" key="3">
    <source>
        <dbReference type="Proteomes" id="UP000199474"/>
    </source>
</evidence>
<dbReference type="Pfam" id="PF14070">
    <property type="entry name" value="YjfB_motility"/>
    <property type="match status" value="1"/>
</dbReference>
<keyword evidence="3" id="KW-1185">Reference proteome</keyword>
<dbReference type="RefSeq" id="WP_090085737.1">
    <property type="nucleotide sequence ID" value="NZ_FOMR01000008.1"/>
</dbReference>
<dbReference type="AlphaFoldDB" id="A0A1I1XSS3"/>
<dbReference type="Proteomes" id="UP000199474">
    <property type="component" value="Unassembled WGS sequence"/>
</dbReference>